<proteinExistence type="predicted"/>
<keyword evidence="1" id="KW-0812">Transmembrane</keyword>
<accession>A0AAD9KEQ0</accession>
<evidence type="ECO:0000313" key="3">
    <source>
        <dbReference type="EMBL" id="KAK2169395.1"/>
    </source>
</evidence>
<dbReference type="PANTHER" id="PTHR43319">
    <property type="entry name" value="BETA-LACTAMASE-RELATED"/>
    <property type="match status" value="1"/>
</dbReference>
<dbReference type="AlphaFoldDB" id="A0AAD9KEQ0"/>
<gene>
    <name evidence="3" type="ORF">LSH36_10g04002</name>
</gene>
<sequence>MHARAVERLLFVFVVAPLFHFIRYDYLLKAAGVALILLIIRWLKTRRRTRYHIGGYVAPGWEHVADVYKESLISREEQGSSFSVYHKGVPVVDLWGGYADPGALRYRQSDSVGLFYSTTKAVTAITLAVLADRGQLDYDAKVSSYWPEFGQEGKEDITVKTLLSHQAGVLAIREKHKLSLSRDNPSQLAKLLASQKPMFKPNSGVAYHTLTFGLYADQLVRRIDKKGRSLAQFFREEIGDKFNIDFYIGQPNHLHHRACRETRAEFGVWFLLSTLIPTTANFVIRMVYSLIRYRTIYLIHLIGNPTDWRPRRLNDPRFREIPCGSSHGVGTARGLAKLMGILANGGKHEGETLLSKETIDYLKKPIVTDFDRVILRNIAYGPGVAVNKVIEGRGKSHYIFGHWGAGGQMAYCDVHHQMGWAYNTNFNNILHGFIIDHRYEALQDAIYRCVRELASSNGRPSE</sequence>
<dbReference type="InterPro" id="IPR052907">
    <property type="entry name" value="Beta-lactamase/esterase"/>
</dbReference>
<dbReference type="InterPro" id="IPR012338">
    <property type="entry name" value="Beta-lactam/transpept-like"/>
</dbReference>
<dbReference type="Pfam" id="PF00144">
    <property type="entry name" value="Beta-lactamase"/>
    <property type="match status" value="1"/>
</dbReference>
<keyword evidence="1" id="KW-0472">Membrane</keyword>
<dbReference type="InterPro" id="IPR001466">
    <property type="entry name" value="Beta-lactam-related"/>
</dbReference>
<dbReference type="PANTHER" id="PTHR43319:SF3">
    <property type="entry name" value="BETA-LACTAMASE-RELATED DOMAIN-CONTAINING PROTEIN"/>
    <property type="match status" value="1"/>
</dbReference>
<protein>
    <recommendedName>
        <fullName evidence="2">Beta-lactamase-related domain-containing protein</fullName>
    </recommendedName>
</protein>
<name>A0AAD9KEQ0_9ANNE</name>
<feature type="transmembrane region" description="Helical" evidence="1">
    <location>
        <begin position="266"/>
        <end position="288"/>
    </location>
</feature>
<dbReference type="Gene3D" id="3.40.710.10">
    <property type="entry name" value="DD-peptidase/beta-lactamase superfamily"/>
    <property type="match status" value="1"/>
</dbReference>
<keyword evidence="1" id="KW-1133">Transmembrane helix</keyword>
<organism evidence="3 4">
    <name type="scientific">Paralvinella palmiformis</name>
    <dbReference type="NCBI Taxonomy" id="53620"/>
    <lineage>
        <taxon>Eukaryota</taxon>
        <taxon>Metazoa</taxon>
        <taxon>Spiralia</taxon>
        <taxon>Lophotrochozoa</taxon>
        <taxon>Annelida</taxon>
        <taxon>Polychaeta</taxon>
        <taxon>Sedentaria</taxon>
        <taxon>Canalipalpata</taxon>
        <taxon>Terebellida</taxon>
        <taxon>Terebelliformia</taxon>
        <taxon>Alvinellidae</taxon>
        <taxon>Paralvinella</taxon>
    </lineage>
</organism>
<evidence type="ECO:0000256" key="1">
    <source>
        <dbReference type="SAM" id="Phobius"/>
    </source>
</evidence>
<evidence type="ECO:0000259" key="2">
    <source>
        <dbReference type="Pfam" id="PF00144"/>
    </source>
</evidence>
<dbReference type="EMBL" id="JAODUP010000010">
    <property type="protein sequence ID" value="KAK2169395.1"/>
    <property type="molecule type" value="Genomic_DNA"/>
</dbReference>
<dbReference type="Proteomes" id="UP001208570">
    <property type="component" value="Unassembled WGS sequence"/>
</dbReference>
<dbReference type="SUPFAM" id="SSF56601">
    <property type="entry name" value="beta-lactamase/transpeptidase-like"/>
    <property type="match status" value="1"/>
</dbReference>
<keyword evidence="4" id="KW-1185">Reference proteome</keyword>
<comment type="caution">
    <text evidence="3">The sequence shown here is derived from an EMBL/GenBank/DDBJ whole genome shotgun (WGS) entry which is preliminary data.</text>
</comment>
<reference evidence="3" key="1">
    <citation type="journal article" date="2023" name="Mol. Biol. Evol.">
        <title>Third-Generation Sequencing Reveals the Adaptive Role of the Epigenome in Three Deep-Sea Polychaetes.</title>
        <authorList>
            <person name="Perez M."/>
            <person name="Aroh O."/>
            <person name="Sun Y."/>
            <person name="Lan Y."/>
            <person name="Juniper S.K."/>
            <person name="Young C.R."/>
            <person name="Angers B."/>
            <person name="Qian P.Y."/>
        </authorList>
    </citation>
    <scope>NUCLEOTIDE SEQUENCE</scope>
    <source>
        <strain evidence="3">P08H-3</strain>
    </source>
</reference>
<feature type="transmembrane region" description="Helical" evidence="1">
    <location>
        <begin position="26"/>
        <end position="43"/>
    </location>
</feature>
<evidence type="ECO:0000313" key="4">
    <source>
        <dbReference type="Proteomes" id="UP001208570"/>
    </source>
</evidence>
<feature type="domain" description="Beta-lactamase-related" evidence="2">
    <location>
        <begin position="73"/>
        <end position="442"/>
    </location>
</feature>